<keyword evidence="2 6" id="KW-0812">Transmembrane</keyword>
<evidence type="ECO:0000256" key="6">
    <source>
        <dbReference type="SAM" id="Phobius"/>
    </source>
</evidence>
<protein>
    <submittedName>
        <fullName evidence="9">3beta-hydroxysteroid- dehydrogenase/decarboxylase-like isoform X4</fullName>
    </submittedName>
</protein>
<dbReference type="Proteomes" id="UP000515124">
    <property type="component" value="Unplaced"/>
</dbReference>
<evidence type="ECO:0000256" key="1">
    <source>
        <dbReference type="ARBA" id="ARBA00004477"/>
    </source>
</evidence>
<evidence type="ECO:0000256" key="4">
    <source>
        <dbReference type="ARBA" id="ARBA00022989"/>
    </source>
</evidence>
<organism evidence="8 9">
    <name type="scientific">Prunus avium</name>
    <name type="common">Cherry</name>
    <name type="synonym">Cerasus avium</name>
    <dbReference type="NCBI Taxonomy" id="42229"/>
    <lineage>
        <taxon>Eukaryota</taxon>
        <taxon>Viridiplantae</taxon>
        <taxon>Streptophyta</taxon>
        <taxon>Embryophyta</taxon>
        <taxon>Tracheophyta</taxon>
        <taxon>Spermatophyta</taxon>
        <taxon>Magnoliopsida</taxon>
        <taxon>eudicotyledons</taxon>
        <taxon>Gunneridae</taxon>
        <taxon>Pentapetalae</taxon>
        <taxon>rosids</taxon>
        <taxon>fabids</taxon>
        <taxon>Rosales</taxon>
        <taxon>Rosaceae</taxon>
        <taxon>Amygdaloideae</taxon>
        <taxon>Amygdaleae</taxon>
        <taxon>Prunus</taxon>
    </lineage>
</organism>
<comment type="subcellular location">
    <subcellularLocation>
        <location evidence="1">Endoplasmic reticulum membrane</location>
        <topology evidence="1">Multi-pass membrane protein</topology>
    </subcellularLocation>
</comment>
<gene>
    <name evidence="9" type="primary">LOC110773109</name>
</gene>
<dbReference type="GO" id="GO:0005789">
    <property type="term" value="C:endoplasmic reticulum membrane"/>
    <property type="evidence" value="ECO:0007669"/>
    <property type="project" value="UniProtKB-SubCell"/>
</dbReference>
<dbReference type="RefSeq" id="XP_021833312.1">
    <property type="nucleotide sequence ID" value="XM_021977620.1"/>
</dbReference>
<proteinExistence type="predicted"/>
<dbReference type="InterPro" id="IPR003388">
    <property type="entry name" value="Reticulon"/>
</dbReference>
<evidence type="ECO:0000313" key="8">
    <source>
        <dbReference type="Proteomes" id="UP000515124"/>
    </source>
</evidence>
<reference evidence="9" key="1">
    <citation type="submission" date="2025-08" db="UniProtKB">
        <authorList>
            <consortium name="RefSeq"/>
        </authorList>
    </citation>
    <scope>IDENTIFICATION</scope>
</reference>
<evidence type="ECO:0000259" key="7">
    <source>
        <dbReference type="Pfam" id="PF02453"/>
    </source>
</evidence>
<keyword evidence="5 6" id="KW-0472">Membrane</keyword>
<keyword evidence="8" id="KW-1185">Reference proteome</keyword>
<keyword evidence="3" id="KW-0256">Endoplasmic reticulum</keyword>
<sequence>MIPEMVVKDMIATIAYLWNRGVCYMRLLAQGDDWEIFFKFAASLYFLKLISSQALTVVIGVSLVLAFMLYFIYEQYESEVAKLNLPASVQLFLENHGILMRHM</sequence>
<dbReference type="GeneID" id="110773109"/>
<evidence type="ECO:0000256" key="2">
    <source>
        <dbReference type="ARBA" id="ARBA00022692"/>
    </source>
</evidence>
<feature type="transmembrane region" description="Helical" evidence="6">
    <location>
        <begin position="54"/>
        <end position="73"/>
    </location>
</feature>
<feature type="domain" description="Reticulon" evidence="7">
    <location>
        <begin position="2"/>
        <end position="82"/>
    </location>
</feature>
<keyword evidence="4 6" id="KW-1133">Transmembrane helix</keyword>
<accession>A0A6P5U1W0</accession>
<dbReference type="Pfam" id="PF02453">
    <property type="entry name" value="Reticulon"/>
    <property type="match status" value="1"/>
</dbReference>
<evidence type="ECO:0000313" key="9">
    <source>
        <dbReference type="RefSeq" id="XP_021833312.1"/>
    </source>
</evidence>
<evidence type="ECO:0000256" key="3">
    <source>
        <dbReference type="ARBA" id="ARBA00022824"/>
    </source>
</evidence>
<dbReference type="AlphaFoldDB" id="A0A6P5U1W0"/>
<name>A0A6P5U1W0_PRUAV</name>
<evidence type="ECO:0000256" key="5">
    <source>
        <dbReference type="ARBA" id="ARBA00023136"/>
    </source>
</evidence>